<evidence type="ECO:0000256" key="3">
    <source>
        <dbReference type="ARBA" id="ARBA00022630"/>
    </source>
</evidence>
<comment type="caution">
    <text evidence="6">The sequence shown here is derived from an EMBL/GenBank/DDBJ whole genome shotgun (WGS) entry which is preliminary data.</text>
</comment>
<keyword evidence="7" id="KW-1185">Reference proteome</keyword>
<dbReference type="InterPro" id="IPR036188">
    <property type="entry name" value="FAD/NAD-bd_sf"/>
</dbReference>
<feature type="domain" description="FAD dependent oxidoreductase" evidence="5">
    <location>
        <begin position="4"/>
        <end position="351"/>
    </location>
</feature>
<dbReference type="Gene3D" id="3.50.50.60">
    <property type="entry name" value="FAD/NAD(P)-binding domain"/>
    <property type="match status" value="1"/>
</dbReference>
<comment type="cofactor">
    <cofactor evidence="1">
        <name>FAD</name>
        <dbReference type="ChEBI" id="CHEBI:57692"/>
    </cofactor>
</comment>
<evidence type="ECO:0000313" key="7">
    <source>
        <dbReference type="Proteomes" id="UP001145050"/>
    </source>
</evidence>
<organism evidence="6 7">
    <name type="scientific">Terrihalobacillus insolitus</name>
    <dbReference type="NCBI Taxonomy" id="2950438"/>
    <lineage>
        <taxon>Bacteria</taxon>
        <taxon>Bacillati</taxon>
        <taxon>Bacillota</taxon>
        <taxon>Bacilli</taxon>
        <taxon>Bacillales</taxon>
        <taxon>Bacillaceae</taxon>
        <taxon>Terrihalobacillus</taxon>
    </lineage>
</organism>
<keyword evidence="4" id="KW-0560">Oxidoreductase</keyword>
<dbReference type="SUPFAM" id="SSF51905">
    <property type="entry name" value="FAD/NAD(P)-binding domain"/>
    <property type="match status" value="1"/>
</dbReference>
<gene>
    <name evidence="6" type="ORF">NC797_14945</name>
</gene>
<evidence type="ECO:0000256" key="4">
    <source>
        <dbReference type="ARBA" id="ARBA00023002"/>
    </source>
</evidence>
<reference evidence="6" key="1">
    <citation type="submission" date="2022-06" db="EMBL/GenBank/DDBJ databases">
        <title>Aquibacillus sp. a new bacterium isolated from soil saline samples.</title>
        <authorList>
            <person name="Galisteo C."/>
            <person name="De La Haba R."/>
            <person name="Sanchez-Porro C."/>
            <person name="Ventosa A."/>
        </authorList>
    </citation>
    <scope>NUCLEOTIDE SEQUENCE</scope>
    <source>
        <strain evidence="6">3ASR75-11</strain>
    </source>
</reference>
<dbReference type="GO" id="GO:0016491">
    <property type="term" value="F:oxidoreductase activity"/>
    <property type="evidence" value="ECO:0007669"/>
    <property type="project" value="UniProtKB-KW"/>
</dbReference>
<sequence>MQTYIVIGAGILGASTAYHLAKQGVDVTLVDRNDVGQATNAAAGIVCPWLTKRRNKAWYRLAVGGAKYYPTLIQELEAGGETETGYARVGAMNIFDTEEKLDKKMELAFKRKESTPEMGEISKLSPVETKALFPPLSEEYGAVHVSGAARVNGGALRNALIRCAEKNGATFIHGDASLVYNGAKITGVTVNEKIIHADQVIVTGGAWSKELLEPLGMNFLVTSQKAQIVHLNMPNTDTSFWPVVIPPFNQYMLAFNNGKIVLGATHENNVGMDYRVTMGGIHEIMDKALRVAPGLASSTYVETKVGFRPFTPNHLPVIGPVPNTDGLFVANGLGASGLTSGPYLGSELAKLALGHPTELDLNDYDVSSAFS</sequence>
<evidence type="ECO:0000256" key="2">
    <source>
        <dbReference type="ARBA" id="ARBA00009410"/>
    </source>
</evidence>
<dbReference type="EMBL" id="JAMQKB010000021">
    <property type="protein sequence ID" value="MDC3425803.1"/>
    <property type="molecule type" value="Genomic_DNA"/>
</dbReference>
<proteinExistence type="inferred from homology"/>
<protein>
    <submittedName>
        <fullName evidence="6">FAD-binding oxidoreductase</fullName>
    </submittedName>
</protein>
<dbReference type="AlphaFoldDB" id="A0A9X3WVX5"/>
<dbReference type="PANTHER" id="PTHR13847">
    <property type="entry name" value="SARCOSINE DEHYDROGENASE-RELATED"/>
    <property type="match status" value="1"/>
</dbReference>
<name>A0A9X3WVX5_9BACI</name>
<dbReference type="RefSeq" id="WP_272437621.1">
    <property type="nucleotide sequence ID" value="NZ_JAMQKB010000021.1"/>
</dbReference>
<dbReference type="GO" id="GO:0005737">
    <property type="term" value="C:cytoplasm"/>
    <property type="evidence" value="ECO:0007669"/>
    <property type="project" value="TreeGrafter"/>
</dbReference>
<dbReference type="Pfam" id="PF01266">
    <property type="entry name" value="DAO"/>
    <property type="match status" value="1"/>
</dbReference>
<dbReference type="SUPFAM" id="SSF54373">
    <property type="entry name" value="FAD-linked reductases, C-terminal domain"/>
    <property type="match status" value="1"/>
</dbReference>
<dbReference type="InterPro" id="IPR006076">
    <property type="entry name" value="FAD-dep_OxRdtase"/>
</dbReference>
<accession>A0A9X3WVX5</accession>
<keyword evidence="3" id="KW-0285">Flavoprotein</keyword>
<evidence type="ECO:0000259" key="5">
    <source>
        <dbReference type="Pfam" id="PF01266"/>
    </source>
</evidence>
<comment type="similarity">
    <text evidence="2">Belongs to the DadA oxidoreductase family.</text>
</comment>
<dbReference type="PANTHER" id="PTHR13847:SF286">
    <property type="entry name" value="D-AMINO ACID DEHYDROGENASE"/>
    <property type="match status" value="1"/>
</dbReference>
<evidence type="ECO:0000256" key="1">
    <source>
        <dbReference type="ARBA" id="ARBA00001974"/>
    </source>
</evidence>
<dbReference type="Gene3D" id="3.30.9.10">
    <property type="entry name" value="D-Amino Acid Oxidase, subunit A, domain 2"/>
    <property type="match status" value="1"/>
</dbReference>
<dbReference type="Proteomes" id="UP001145050">
    <property type="component" value="Unassembled WGS sequence"/>
</dbReference>
<evidence type="ECO:0000313" key="6">
    <source>
        <dbReference type="EMBL" id="MDC3425803.1"/>
    </source>
</evidence>